<dbReference type="SMART" id="SM00449">
    <property type="entry name" value="SPRY"/>
    <property type="match status" value="1"/>
</dbReference>
<dbReference type="Pfam" id="PF00622">
    <property type="entry name" value="SPRY"/>
    <property type="match status" value="1"/>
</dbReference>
<evidence type="ECO:0000256" key="2">
    <source>
        <dbReference type="ARBA" id="ARBA00022723"/>
    </source>
</evidence>
<dbReference type="Pfam" id="PF21198">
    <property type="entry name" value="ASH2L-like_WH"/>
    <property type="match status" value="1"/>
</dbReference>
<dbReference type="Pfam" id="PF21257">
    <property type="entry name" value="PHD_ash2p_like"/>
    <property type="match status" value="1"/>
</dbReference>
<organism evidence="7 8">
    <name type="scientific">Dimorphilus gyrociliatus</name>
    <dbReference type="NCBI Taxonomy" id="2664684"/>
    <lineage>
        <taxon>Eukaryota</taxon>
        <taxon>Metazoa</taxon>
        <taxon>Spiralia</taxon>
        <taxon>Lophotrochozoa</taxon>
        <taxon>Annelida</taxon>
        <taxon>Polychaeta</taxon>
        <taxon>Polychaeta incertae sedis</taxon>
        <taxon>Dinophilidae</taxon>
        <taxon>Dimorphilus</taxon>
    </lineage>
</organism>
<dbReference type="Gene3D" id="3.90.980.20">
    <property type="match status" value="1"/>
</dbReference>
<dbReference type="OrthoDB" id="10266026at2759"/>
<feature type="domain" description="B30.2/SPRY" evidence="6">
    <location>
        <begin position="258"/>
        <end position="478"/>
    </location>
</feature>
<dbReference type="InterPro" id="IPR053835">
    <property type="entry name" value="ASH2L-like_WH"/>
</dbReference>
<proteinExistence type="predicted"/>
<protein>
    <submittedName>
        <fullName evidence="7">DgyrCDS5799</fullName>
    </submittedName>
</protein>
<evidence type="ECO:0000259" key="6">
    <source>
        <dbReference type="PROSITE" id="PS50188"/>
    </source>
</evidence>
<dbReference type="InterPro" id="IPR013320">
    <property type="entry name" value="ConA-like_dom_sf"/>
</dbReference>
<evidence type="ECO:0000256" key="1">
    <source>
        <dbReference type="ARBA" id="ARBA00004123"/>
    </source>
</evidence>
<comment type="caution">
    <text evidence="7">The sequence shown here is derived from an EMBL/GenBank/DDBJ whole genome shotgun (WGS) entry which is preliminary data.</text>
</comment>
<keyword evidence="4" id="KW-0862">Zinc</keyword>
<sequence length="515" mass="59082">MDITESDTKDDCDLDEFGECYCGKERKIGSVEYQCNQCLQFCHQECINCYIPNRDKNVPFTTNYTFTCKRCTPQNIENFSRKQIGFTQMCQSAIANLMIMNPGKQIFSLSKEIIPFIDENWESLTTMARRVKQTWHTTVSKTMLTKLDIFVYNDENPLDYHYGLICTDLSKICPNYEQNKDKISPAVTFDGKSGRGVKRKAAEAASMNYRAKKGEVTSINKLIPHCFPTDHPFNKDGYRYILAEPDMHAPNRTTYDQSTDWAGKPIPGYLYRAYLEENVFLALHDRAPQLKLSETRFTVTGEKGYSTIRATHGVNRGTWYFEVTVDEMPEKSACRLGWSQHLAILQSPCGYEKFGYSWRSRKGTIFHDARGKHYSSGYKEGDVLGFLIHLPSPKKLLPYVYKDKPLVKFKNHLYFEERDEVNKALSELTVSHGSKLVMYKNGECQGVAKTDIYEGTYYPAISLYRNCTVNVNFGPKFHFPPKDEVDYRSMSEAAAQTMVDHALGDLVHHVANEES</sequence>
<evidence type="ECO:0000256" key="3">
    <source>
        <dbReference type="ARBA" id="ARBA00022771"/>
    </source>
</evidence>
<dbReference type="Proteomes" id="UP000549394">
    <property type="component" value="Unassembled WGS sequence"/>
</dbReference>
<keyword evidence="8" id="KW-1185">Reference proteome</keyword>
<accession>A0A7I8VKZ0</accession>
<dbReference type="PANTHER" id="PTHR10598">
    <property type="entry name" value="SET1/ASH2 HISTONE METHYLTRANSFERASE COMPLEX SUBUNIT ASH2"/>
    <property type="match status" value="1"/>
</dbReference>
<keyword evidence="5" id="KW-0539">Nucleus</keyword>
<dbReference type="InterPro" id="IPR001870">
    <property type="entry name" value="B30.2/SPRY"/>
</dbReference>
<dbReference type="GO" id="GO:0048188">
    <property type="term" value="C:Set1C/COMPASS complex"/>
    <property type="evidence" value="ECO:0007669"/>
    <property type="project" value="InterPro"/>
</dbReference>
<evidence type="ECO:0000313" key="7">
    <source>
        <dbReference type="EMBL" id="CAD5116960.1"/>
    </source>
</evidence>
<dbReference type="AlphaFoldDB" id="A0A7I8VKZ0"/>
<dbReference type="SUPFAM" id="SSF49899">
    <property type="entry name" value="Concanavalin A-like lectins/glucanases"/>
    <property type="match status" value="1"/>
</dbReference>
<dbReference type="InterPro" id="IPR037353">
    <property type="entry name" value="ASH2"/>
</dbReference>
<comment type="subcellular location">
    <subcellularLocation>
        <location evidence="1">Nucleus</location>
    </subcellularLocation>
</comment>
<keyword evidence="2" id="KW-0479">Metal-binding</keyword>
<evidence type="ECO:0000313" key="8">
    <source>
        <dbReference type="Proteomes" id="UP000549394"/>
    </source>
</evidence>
<dbReference type="PROSITE" id="PS50188">
    <property type="entry name" value="B302_SPRY"/>
    <property type="match status" value="1"/>
</dbReference>
<dbReference type="Gene3D" id="2.60.120.920">
    <property type="match status" value="1"/>
</dbReference>
<evidence type="ECO:0000256" key="4">
    <source>
        <dbReference type="ARBA" id="ARBA00022833"/>
    </source>
</evidence>
<dbReference type="InterPro" id="IPR049455">
    <property type="entry name" value="ASH2-like_PHD"/>
</dbReference>
<keyword evidence="3" id="KW-0863">Zinc-finger</keyword>
<dbReference type="InterPro" id="IPR043136">
    <property type="entry name" value="B30.2/SPRY_sf"/>
</dbReference>
<dbReference type="EMBL" id="CAJFCJ010000007">
    <property type="protein sequence ID" value="CAD5116960.1"/>
    <property type="molecule type" value="Genomic_DNA"/>
</dbReference>
<dbReference type="CDD" id="cd12872">
    <property type="entry name" value="SPRY_Ash2"/>
    <property type="match status" value="1"/>
</dbReference>
<name>A0A7I8VKZ0_9ANNE</name>
<dbReference type="GO" id="GO:0000976">
    <property type="term" value="F:transcription cis-regulatory region binding"/>
    <property type="evidence" value="ECO:0007669"/>
    <property type="project" value="TreeGrafter"/>
</dbReference>
<gene>
    <name evidence="7" type="ORF">DGYR_LOCUS5537</name>
</gene>
<evidence type="ECO:0000256" key="5">
    <source>
        <dbReference type="ARBA" id="ARBA00023242"/>
    </source>
</evidence>
<reference evidence="7 8" key="1">
    <citation type="submission" date="2020-08" db="EMBL/GenBank/DDBJ databases">
        <authorList>
            <person name="Hejnol A."/>
        </authorList>
    </citation>
    <scope>NUCLEOTIDE SEQUENCE [LARGE SCALE GENOMIC DNA]</scope>
</reference>
<dbReference type="GO" id="GO:0008270">
    <property type="term" value="F:zinc ion binding"/>
    <property type="evidence" value="ECO:0007669"/>
    <property type="project" value="UniProtKB-KW"/>
</dbReference>
<dbReference type="PANTHER" id="PTHR10598:SF0">
    <property type="entry name" value="SET1_ASH2 HISTONE METHYLTRANSFERASE COMPLEX SUBUNIT ASH2"/>
    <property type="match status" value="1"/>
</dbReference>
<dbReference type="InterPro" id="IPR003877">
    <property type="entry name" value="SPRY_dom"/>
</dbReference>